<evidence type="ECO:0000256" key="3">
    <source>
        <dbReference type="ARBA" id="ARBA00023136"/>
    </source>
</evidence>
<evidence type="ECO:0000313" key="8">
    <source>
        <dbReference type="Proteomes" id="UP000548867"/>
    </source>
</evidence>
<dbReference type="EMBL" id="JACIDX010000001">
    <property type="protein sequence ID" value="MBB3953235.1"/>
    <property type="molecule type" value="Genomic_DNA"/>
</dbReference>
<evidence type="ECO:0000259" key="6">
    <source>
        <dbReference type="Pfam" id="PF13505"/>
    </source>
</evidence>
<evidence type="ECO:0000256" key="4">
    <source>
        <dbReference type="ARBA" id="ARBA00038306"/>
    </source>
</evidence>
<dbReference type="InterPro" id="IPR051692">
    <property type="entry name" value="OMP-like"/>
</dbReference>
<dbReference type="Pfam" id="PF13505">
    <property type="entry name" value="OMP_b-brl"/>
    <property type="match status" value="1"/>
</dbReference>
<keyword evidence="2 5" id="KW-0732">Signal</keyword>
<organism evidence="7 8">
    <name type="scientific">Novosphingobium sediminicola</name>
    <dbReference type="NCBI Taxonomy" id="563162"/>
    <lineage>
        <taxon>Bacteria</taxon>
        <taxon>Pseudomonadati</taxon>
        <taxon>Pseudomonadota</taxon>
        <taxon>Alphaproteobacteria</taxon>
        <taxon>Sphingomonadales</taxon>
        <taxon>Sphingomonadaceae</taxon>
        <taxon>Novosphingobium</taxon>
    </lineage>
</organism>
<name>A0A7W6CD52_9SPHN</name>
<dbReference type="SUPFAM" id="SSF56925">
    <property type="entry name" value="OMPA-like"/>
    <property type="match status" value="1"/>
</dbReference>
<dbReference type="PANTHER" id="PTHR34001:SF3">
    <property type="entry name" value="BLL7405 PROTEIN"/>
    <property type="match status" value="1"/>
</dbReference>
<evidence type="ECO:0000313" key="7">
    <source>
        <dbReference type="EMBL" id="MBB3953235.1"/>
    </source>
</evidence>
<dbReference type="GO" id="GO:0016020">
    <property type="term" value="C:membrane"/>
    <property type="evidence" value="ECO:0007669"/>
    <property type="project" value="UniProtKB-SubCell"/>
</dbReference>
<accession>A0A7W6CD52</accession>
<comment type="subcellular location">
    <subcellularLocation>
        <location evidence="1">Membrane</location>
    </subcellularLocation>
</comment>
<dbReference type="Gene3D" id="2.40.160.20">
    <property type="match status" value="1"/>
</dbReference>
<dbReference type="RefSeq" id="WP_183621722.1">
    <property type="nucleotide sequence ID" value="NZ_JACIDX010000001.1"/>
</dbReference>
<dbReference type="PANTHER" id="PTHR34001">
    <property type="entry name" value="BLL7405 PROTEIN"/>
    <property type="match status" value="1"/>
</dbReference>
<sequence>MPVLSLYRPALLAASGLIALSATPAMAGAPHIGWENPELSIYGGPVITYESLTLSDTAVSQGLTTHGMSYGGLVGMDSRTGERSRVGLEAELSGSTASWSETQAGVGTARIGLGRDFFIGGKLGYMLAPRLYAYAKAGYTNLLVTADFTDTTGFRTHGSFSNSGWRGGAGLEYFLSKNARLRVEYRYSSYGDLSINGVKTGLTLDKHQVATSMTYGF</sequence>
<dbReference type="Proteomes" id="UP000548867">
    <property type="component" value="Unassembled WGS sequence"/>
</dbReference>
<gene>
    <name evidence="7" type="ORF">GGR38_000147</name>
</gene>
<dbReference type="InterPro" id="IPR011250">
    <property type="entry name" value="OMP/PagP_B-barrel"/>
</dbReference>
<feature type="domain" description="Outer membrane protein beta-barrel" evidence="6">
    <location>
        <begin position="16"/>
        <end position="215"/>
    </location>
</feature>
<dbReference type="AlphaFoldDB" id="A0A7W6CD52"/>
<keyword evidence="8" id="KW-1185">Reference proteome</keyword>
<reference evidence="7 8" key="1">
    <citation type="submission" date="2020-08" db="EMBL/GenBank/DDBJ databases">
        <title>Genomic Encyclopedia of Type Strains, Phase IV (KMG-IV): sequencing the most valuable type-strain genomes for metagenomic binning, comparative biology and taxonomic classification.</title>
        <authorList>
            <person name="Goeker M."/>
        </authorList>
    </citation>
    <scope>NUCLEOTIDE SEQUENCE [LARGE SCALE GENOMIC DNA]</scope>
    <source>
        <strain evidence="7 8">DSM 27057</strain>
    </source>
</reference>
<evidence type="ECO:0000256" key="2">
    <source>
        <dbReference type="ARBA" id="ARBA00022729"/>
    </source>
</evidence>
<feature type="chain" id="PRO_5031288399" evidence="5">
    <location>
        <begin position="28"/>
        <end position="217"/>
    </location>
</feature>
<comment type="similarity">
    <text evidence="4">Belongs to the Omp25/RopB family.</text>
</comment>
<keyword evidence="3" id="KW-0472">Membrane</keyword>
<comment type="caution">
    <text evidence="7">The sequence shown here is derived from an EMBL/GenBank/DDBJ whole genome shotgun (WGS) entry which is preliminary data.</text>
</comment>
<protein>
    <submittedName>
        <fullName evidence="7">Outer membrane immunogenic protein</fullName>
    </submittedName>
</protein>
<evidence type="ECO:0000256" key="1">
    <source>
        <dbReference type="ARBA" id="ARBA00004370"/>
    </source>
</evidence>
<proteinExistence type="inferred from homology"/>
<evidence type="ECO:0000256" key="5">
    <source>
        <dbReference type="SAM" id="SignalP"/>
    </source>
</evidence>
<dbReference type="InterPro" id="IPR027385">
    <property type="entry name" value="Beta-barrel_OMP"/>
</dbReference>
<feature type="signal peptide" evidence="5">
    <location>
        <begin position="1"/>
        <end position="27"/>
    </location>
</feature>